<dbReference type="InterPro" id="IPR007148">
    <property type="entry name" value="SSU_processome_Utp12"/>
</dbReference>
<comment type="subcellular location">
    <subcellularLocation>
        <location evidence="1">Nucleus</location>
        <location evidence="1">Nucleolus</location>
    </subcellularLocation>
</comment>
<dbReference type="InterPro" id="IPR001680">
    <property type="entry name" value="WD40_rpt"/>
</dbReference>
<dbReference type="EMBL" id="FN649751">
    <property type="protein sequence ID" value="CBN75096.1"/>
    <property type="molecule type" value="Genomic_DNA"/>
</dbReference>
<feature type="coiled-coil region" evidence="7">
    <location>
        <begin position="864"/>
        <end position="893"/>
    </location>
</feature>
<dbReference type="FunCoup" id="D8LS39">
    <property type="interactions" value="257"/>
</dbReference>
<gene>
    <name evidence="10" type="ORF">Esi_0070_0009</name>
</gene>
<evidence type="ECO:0000313" key="11">
    <source>
        <dbReference type="Proteomes" id="UP000002630"/>
    </source>
</evidence>
<dbReference type="PROSITE" id="PS00678">
    <property type="entry name" value="WD_REPEATS_1"/>
    <property type="match status" value="1"/>
</dbReference>
<dbReference type="PANTHER" id="PTHR19853">
    <property type="entry name" value="WD REPEAT CONTAINING PROTEIN 3 WDR3"/>
    <property type="match status" value="1"/>
</dbReference>
<dbReference type="PRINTS" id="PR00320">
    <property type="entry name" value="GPROTEINBRPT"/>
</dbReference>
<dbReference type="AlphaFoldDB" id="D8LS39"/>
<evidence type="ECO:0000256" key="2">
    <source>
        <dbReference type="ARBA" id="ARBA00022574"/>
    </source>
</evidence>
<dbReference type="EMBL" id="FN648927">
    <property type="protein sequence ID" value="CBN75096.1"/>
    <property type="molecule type" value="Genomic_DNA"/>
</dbReference>
<name>D8LS39_ECTSI</name>
<proteinExistence type="inferred from homology"/>
<feature type="repeat" description="WD" evidence="6">
    <location>
        <begin position="103"/>
        <end position="135"/>
    </location>
</feature>
<evidence type="ECO:0000256" key="4">
    <source>
        <dbReference type="ARBA" id="ARBA00023242"/>
    </source>
</evidence>
<feature type="repeat" description="WD" evidence="6">
    <location>
        <begin position="202"/>
        <end position="237"/>
    </location>
</feature>
<dbReference type="CDD" id="cd00200">
    <property type="entry name" value="WD40"/>
    <property type="match status" value="1"/>
</dbReference>
<dbReference type="InterPro" id="IPR036322">
    <property type="entry name" value="WD40_repeat_dom_sf"/>
</dbReference>
<feature type="repeat" description="WD" evidence="6">
    <location>
        <begin position="572"/>
        <end position="606"/>
    </location>
</feature>
<keyword evidence="2 6" id="KW-0853">WD repeat</keyword>
<feature type="region of interest" description="Disordered" evidence="8">
    <location>
        <begin position="404"/>
        <end position="431"/>
    </location>
</feature>
<feature type="repeat" description="WD" evidence="6">
    <location>
        <begin position="707"/>
        <end position="748"/>
    </location>
</feature>
<feature type="compositionally biased region" description="Gly residues" evidence="8">
    <location>
        <begin position="836"/>
        <end position="845"/>
    </location>
</feature>
<dbReference type="GO" id="GO:0032040">
    <property type="term" value="C:small-subunit processome"/>
    <property type="evidence" value="ECO:0007669"/>
    <property type="project" value="TreeGrafter"/>
</dbReference>
<dbReference type="Pfam" id="PF25172">
    <property type="entry name" value="Beta-prop_WDR3_2nd"/>
    <property type="match status" value="1"/>
</dbReference>
<dbReference type="GO" id="GO:0030515">
    <property type="term" value="F:snoRNA binding"/>
    <property type="evidence" value="ECO:0007669"/>
    <property type="project" value="TreeGrafter"/>
</dbReference>
<feature type="region of interest" description="Disordered" evidence="8">
    <location>
        <begin position="811"/>
        <end position="860"/>
    </location>
</feature>
<evidence type="ECO:0000313" key="10">
    <source>
        <dbReference type="EMBL" id="CBN75096.1"/>
    </source>
</evidence>
<feature type="repeat" description="WD" evidence="6">
    <location>
        <begin position="749"/>
        <end position="780"/>
    </location>
</feature>
<evidence type="ECO:0000256" key="5">
    <source>
        <dbReference type="ARBA" id="ARBA00038229"/>
    </source>
</evidence>
<feature type="domain" description="Small-subunit processome Utp12" evidence="9">
    <location>
        <begin position="915"/>
        <end position="1014"/>
    </location>
</feature>
<dbReference type="Proteomes" id="UP000002630">
    <property type="component" value="Linkage Group LG26"/>
</dbReference>
<dbReference type="GO" id="GO:0034388">
    <property type="term" value="C:Pwp2p-containing subcomplex of 90S preribosome"/>
    <property type="evidence" value="ECO:0007669"/>
    <property type="project" value="TreeGrafter"/>
</dbReference>
<organism evidence="10 11">
    <name type="scientific">Ectocarpus siliculosus</name>
    <name type="common">Brown alga</name>
    <name type="synonym">Conferva siliculosa</name>
    <dbReference type="NCBI Taxonomy" id="2880"/>
    <lineage>
        <taxon>Eukaryota</taxon>
        <taxon>Sar</taxon>
        <taxon>Stramenopiles</taxon>
        <taxon>Ochrophyta</taxon>
        <taxon>PX clade</taxon>
        <taxon>Phaeophyceae</taxon>
        <taxon>Ectocarpales</taxon>
        <taxon>Ectocarpaceae</taxon>
        <taxon>Ectocarpus</taxon>
    </lineage>
</organism>
<dbReference type="Pfam" id="PF25173">
    <property type="entry name" value="Beta-prop_WDR3_1st"/>
    <property type="match status" value="1"/>
</dbReference>
<keyword evidence="7" id="KW-0175">Coiled coil</keyword>
<dbReference type="FunFam" id="2.130.10.10:FF:000157">
    <property type="entry name" value="WD repeat domain 3"/>
    <property type="match status" value="1"/>
</dbReference>
<dbReference type="SUPFAM" id="SSF50978">
    <property type="entry name" value="WD40 repeat-like"/>
    <property type="match status" value="1"/>
</dbReference>
<dbReference type="InterPro" id="IPR051570">
    <property type="entry name" value="TBC1_cilium_biogenesis"/>
</dbReference>
<dbReference type="OrthoDB" id="407922at2759"/>
<dbReference type="STRING" id="2880.D8LS39"/>
<evidence type="ECO:0000256" key="8">
    <source>
        <dbReference type="SAM" id="MobiDB-lite"/>
    </source>
</evidence>
<dbReference type="OMA" id="MNIPLTC"/>
<reference evidence="10 11" key="1">
    <citation type="journal article" date="2010" name="Nature">
        <title>The Ectocarpus genome and the independent evolution of multicellularity in brown algae.</title>
        <authorList>
            <person name="Cock J.M."/>
            <person name="Sterck L."/>
            <person name="Rouze P."/>
            <person name="Scornet D."/>
            <person name="Allen A.E."/>
            <person name="Amoutzias G."/>
            <person name="Anthouard V."/>
            <person name="Artiguenave F."/>
            <person name="Aury J.M."/>
            <person name="Badger J.H."/>
            <person name="Beszteri B."/>
            <person name="Billiau K."/>
            <person name="Bonnet E."/>
            <person name="Bothwell J.H."/>
            <person name="Bowler C."/>
            <person name="Boyen C."/>
            <person name="Brownlee C."/>
            <person name="Carrano C.J."/>
            <person name="Charrier B."/>
            <person name="Cho G.Y."/>
            <person name="Coelho S.M."/>
            <person name="Collen J."/>
            <person name="Corre E."/>
            <person name="Da Silva C."/>
            <person name="Delage L."/>
            <person name="Delaroque N."/>
            <person name="Dittami S.M."/>
            <person name="Doulbeau S."/>
            <person name="Elias M."/>
            <person name="Farnham G."/>
            <person name="Gachon C.M."/>
            <person name="Gschloessl B."/>
            <person name="Heesch S."/>
            <person name="Jabbari K."/>
            <person name="Jubin C."/>
            <person name="Kawai H."/>
            <person name="Kimura K."/>
            <person name="Kloareg B."/>
            <person name="Kupper F.C."/>
            <person name="Lang D."/>
            <person name="Le Bail A."/>
            <person name="Leblanc C."/>
            <person name="Lerouge P."/>
            <person name="Lohr M."/>
            <person name="Lopez P.J."/>
            <person name="Martens C."/>
            <person name="Maumus F."/>
            <person name="Michel G."/>
            <person name="Miranda-Saavedra D."/>
            <person name="Morales J."/>
            <person name="Moreau H."/>
            <person name="Motomura T."/>
            <person name="Nagasato C."/>
            <person name="Napoli C.A."/>
            <person name="Nelson D.R."/>
            <person name="Nyvall-Collen P."/>
            <person name="Peters A.F."/>
            <person name="Pommier C."/>
            <person name="Potin P."/>
            <person name="Poulain J."/>
            <person name="Quesneville H."/>
            <person name="Read B."/>
            <person name="Rensing S.A."/>
            <person name="Ritter A."/>
            <person name="Rousvoal S."/>
            <person name="Samanta M."/>
            <person name="Samson G."/>
            <person name="Schroeder D.C."/>
            <person name="Segurens B."/>
            <person name="Strittmatter M."/>
            <person name="Tonon T."/>
            <person name="Tregear J.W."/>
            <person name="Valentin K."/>
            <person name="von Dassow P."/>
            <person name="Yamagishi T."/>
            <person name="Van de Peer Y."/>
            <person name="Wincker P."/>
        </authorList>
    </citation>
    <scope>NUCLEOTIDE SEQUENCE [LARGE SCALE GENOMIC DNA]</scope>
    <source>
        <strain evidence="11">Ec32 / CCAP1310/4</strain>
    </source>
</reference>
<dbReference type="SMART" id="SM00320">
    <property type="entry name" value="WD40"/>
    <property type="match status" value="12"/>
</dbReference>
<keyword evidence="4" id="KW-0539">Nucleus</keyword>
<dbReference type="eggNOG" id="KOG0306">
    <property type="taxonomic scope" value="Eukaryota"/>
</dbReference>
<dbReference type="PANTHER" id="PTHR19853:SF0">
    <property type="entry name" value="WD REPEAT-CONTAINING PROTEIN 3"/>
    <property type="match status" value="1"/>
</dbReference>
<accession>D8LS39</accession>
<comment type="similarity">
    <text evidence="5">Belongs to the WD repeat WDR3/UTP12 family.</text>
</comment>
<dbReference type="InterPro" id="IPR015943">
    <property type="entry name" value="WD40/YVTN_repeat-like_dom_sf"/>
</dbReference>
<dbReference type="Pfam" id="PF04003">
    <property type="entry name" value="Utp12"/>
    <property type="match status" value="1"/>
</dbReference>
<keyword evidence="11" id="KW-1185">Reference proteome</keyword>
<evidence type="ECO:0000256" key="3">
    <source>
        <dbReference type="ARBA" id="ARBA00022737"/>
    </source>
</evidence>
<feature type="compositionally biased region" description="Low complexity" evidence="8">
    <location>
        <begin position="811"/>
        <end position="823"/>
    </location>
</feature>
<sequence length="1041" mass="110770">MNKTYLRYELSETFGVVASPQSNVVYDSTGNLAISAALHDVAVWNLRQCSLVRLLSPEGESAASRAQVTSLLLSPDGSTVAAGYSSGLVLLFSLKTGATAVTLHGHRSAVTAARYHASGALLASGSADTDIVVWDAVAESGLYRLRGHRDGVTDVVFLGSGGGGGGGVVPGGCRLRNGLASCSKDTLVKLWDLDTQSCVQTVVGHRGEVWSLDVNASCTRLVTGASDNELRVWALDSQRGGKDSVAAAEAEAAGMVVDGEEEESDAGDGVEEDVVAVYMGSVARQGNDRAARVRFHGGGPLLGVQGAGKALEVFRVRDEAQAKKKMKRRLKRAKEKASLKAAAAAAAAAAAGTDHVDGAWGEEGAAAATGEAGRSTLTDSIVAGDELESSVVLRTDHRVRSFDFAPSMTASSSSGGRRGGRGSGSGGDGLDSTRVLVSLHNNSMEVWGLEGCCHAGAGKASKKAKGVDEDDGGGDAAAPAAAASRMMVLDLQGHRSDVRAVAVSSDGAMVASVSHGLAKAWSARTRQCVRSAPCGFGLTVAFAPGDRHLLVGTKEGNLQVVDLGSGEMIQDYAAHEKAIWSIDLRPDGKGLVSGSADRQVKFWDFEVANGNLGLVHTRSLKVTDDVLCVRYSRHKQQSKLLLAVALLDSTVKVFHDDSLKFFLSLYGHKLPVMSMDVSDDGALLATGSADKTVKIWGLDFGDCHRSLLAHDDSIMSVRFVRGTHYLFTCSKDKTVKHWDADHFEKILTLKGHQSEAWTLEVSPDGSFVLSGGHDRSLRLWRRTEEMVFLEEEREKEMEGLFESELDRDDVAAPGADGLALPAPQRKPEGTEEGGDGDGGASGGGAQQAESGPATKRSLESVKAGERLMDALELAELELKLMREEERAAAKARRRGEPAPPARRPNPILLNLSPLRYVLRTLQMIKTPELEQALLVLPFSQVESLANFLVRLLAAGLEVELCARCAVFLLRVHQARIVSTGSMVVVLDALRNNLRRQLEASRDVVGRNMAGLRILGRLAEEDKNAYLMESEEDRLAKRMRQA</sequence>
<feature type="repeat" description="WD" evidence="6">
    <location>
        <begin position="179"/>
        <end position="201"/>
    </location>
</feature>
<dbReference type="GO" id="GO:0030490">
    <property type="term" value="P:maturation of SSU-rRNA"/>
    <property type="evidence" value="ECO:0007669"/>
    <property type="project" value="TreeGrafter"/>
</dbReference>
<dbReference type="InterPro" id="IPR019775">
    <property type="entry name" value="WD40_repeat_CS"/>
</dbReference>
<dbReference type="PROSITE" id="PS50082">
    <property type="entry name" value="WD_REPEATS_2"/>
    <property type="match status" value="7"/>
</dbReference>
<dbReference type="InParanoid" id="D8LS39"/>
<evidence type="ECO:0000256" key="1">
    <source>
        <dbReference type="ARBA" id="ARBA00004604"/>
    </source>
</evidence>
<dbReference type="Gene3D" id="2.130.10.10">
    <property type="entry name" value="YVTN repeat-like/Quinoprotein amine dehydrogenase"/>
    <property type="match status" value="4"/>
</dbReference>
<feature type="repeat" description="WD" evidence="6">
    <location>
        <begin position="665"/>
        <end position="706"/>
    </location>
</feature>
<evidence type="ECO:0000256" key="6">
    <source>
        <dbReference type="PROSITE-ProRule" id="PRU00221"/>
    </source>
</evidence>
<dbReference type="InterPro" id="IPR020472">
    <property type="entry name" value="WD40_PAC1"/>
</dbReference>
<dbReference type="PROSITE" id="PS50294">
    <property type="entry name" value="WD_REPEATS_REGION"/>
    <property type="match status" value="6"/>
</dbReference>
<dbReference type="FunFam" id="2.130.10.10:FF:000178">
    <property type="entry name" value="WD repeat domain 3"/>
    <property type="match status" value="1"/>
</dbReference>
<evidence type="ECO:0000259" key="9">
    <source>
        <dbReference type="Pfam" id="PF04003"/>
    </source>
</evidence>
<evidence type="ECO:0000256" key="7">
    <source>
        <dbReference type="SAM" id="Coils"/>
    </source>
</evidence>
<keyword evidence="3" id="KW-0677">Repeat</keyword>
<protein>
    <recommendedName>
        <fullName evidence="9">Small-subunit processome Utp12 domain-containing protein</fullName>
    </recommendedName>
</protein>